<proteinExistence type="predicted"/>
<dbReference type="Proteomes" id="UP000295008">
    <property type="component" value="Unassembled WGS sequence"/>
</dbReference>
<evidence type="ECO:0000313" key="2">
    <source>
        <dbReference type="EMBL" id="TCL62759.1"/>
    </source>
</evidence>
<dbReference type="Pfam" id="PF05437">
    <property type="entry name" value="AzlD"/>
    <property type="match status" value="1"/>
</dbReference>
<organism evidence="2 3">
    <name type="scientific">Hydrogenispora ethanolica</name>
    <dbReference type="NCBI Taxonomy" id="1082276"/>
    <lineage>
        <taxon>Bacteria</taxon>
        <taxon>Bacillati</taxon>
        <taxon>Bacillota</taxon>
        <taxon>Hydrogenispora</taxon>
    </lineage>
</organism>
<accession>A0A4R1RAS7</accession>
<dbReference type="RefSeq" id="WP_132015553.1">
    <property type="nucleotide sequence ID" value="NZ_SLUN01000023.1"/>
</dbReference>
<gene>
    <name evidence="2" type="ORF">EDC14_102338</name>
</gene>
<comment type="caution">
    <text evidence="2">The sequence shown here is derived from an EMBL/GenBank/DDBJ whole genome shotgun (WGS) entry which is preliminary data.</text>
</comment>
<dbReference type="AlphaFoldDB" id="A0A4R1RAS7"/>
<feature type="transmembrane region" description="Helical" evidence="1">
    <location>
        <begin position="70"/>
        <end position="99"/>
    </location>
</feature>
<feature type="transmembrane region" description="Helical" evidence="1">
    <location>
        <begin position="6"/>
        <end position="25"/>
    </location>
</feature>
<evidence type="ECO:0000313" key="3">
    <source>
        <dbReference type="Proteomes" id="UP000295008"/>
    </source>
</evidence>
<keyword evidence="1" id="KW-0812">Transmembrane</keyword>
<dbReference type="OrthoDB" id="9811308at2"/>
<feature type="transmembrane region" description="Helical" evidence="1">
    <location>
        <begin position="37"/>
        <end position="58"/>
    </location>
</feature>
<reference evidence="2 3" key="1">
    <citation type="submission" date="2019-03" db="EMBL/GenBank/DDBJ databases">
        <title>Genomic Encyclopedia of Type Strains, Phase IV (KMG-IV): sequencing the most valuable type-strain genomes for metagenomic binning, comparative biology and taxonomic classification.</title>
        <authorList>
            <person name="Goeker M."/>
        </authorList>
    </citation>
    <scope>NUCLEOTIDE SEQUENCE [LARGE SCALE GENOMIC DNA]</scope>
    <source>
        <strain evidence="2 3">LX-B</strain>
    </source>
</reference>
<keyword evidence="1" id="KW-1133">Transmembrane helix</keyword>
<dbReference type="InterPro" id="IPR008407">
    <property type="entry name" value="Brnchd-chn_aa_trnsp_AzlD"/>
</dbReference>
<protein>
    <submittedName>
        <fullName evidence="2">Branched-subunit amino acid transport protein</fullName>
    </submittedName>
</protein>
<evidence type="ECO:0000256" key="1">
    <source>
        <dbReference type="SAM" id="Phobius"/>
    </source>
</evidence>
<keyword evidence="3" id="KW-1185">Reference proteome</keyword>
<sequence length="102" mass="10657">MKLFLLVAGMTAVTYLPRLIPLLSLSDRKLPPFVRRFLLYIPYTALGALIIPGAFQAIPGHPLAASLGLAASGLCAWLGGGLIPAVASGVGVAFLMLWLQVG</sequence>
<name>A0A4R1RAS7_HYDET</name>
<keyword evidence="1" id="KW-0472">Membrane</keyword>
<dbReference type="EMBL" id="SLUN01000023">
    <property type="protein sequence ID" value="TCL62759.1"/>
    <property type="molecule type" value="Genomic_DNA"/>
</dbReference>